<dbReference type="PANTHER" id="PTHR40618:SF1">
    <property type="entry name" value="B-ZIP TRANSCRIPTION FACTOR (EUROFUNG)"/>
    <property type="match status" value="1"/>
</dbReference>
<dbReference type="OrthoDB" id="3555317at2759"/>
<dbReference type="PANTHER" id="PTHR40618">
    <property type="entry name" value="B-ZIP TRANSCRIPTION FACTOR (EUROFUNG)-RELATED"/>
    <property type="match status" value="1"/>
</dbReference>
<name>A0A8K0SQQ4_9HYPO</name>
<evidence type="ECO:0000313" key="3">
    <source>
        <dbReference type="Proteomes" id="UP000813444"/>
    </source>
</evidence>
<dbReference type="AlphaFoldDB" id="A0A8K0SQQ4"/>
<dbReference type="CDD" id="cd14688">
    <property type="entry name" value="bZIP_YAP"/>
    <property type="match status" value="1"/>
</dbReference>
<protein>
    <recommendedName>
        <fullName evidence="4">BZIP domain-containing protein</fullName>
    </recommendedName>
</protein>
<dbReference type="Proteomes" id="UP000813444">
    <property type="component" value="Unassembled WGS sequence"/>
</dbReference>
<evidence type="ECO:0008006" key="4">
    <source>
        <dbReference type="Google" id="ProtNLM"/>
    </source>
</evidence>
<feature type="compositionally biased region" description="Basic and acidic residues" evidence="1">
    <location>
        <begin position="19"/>
        <end position="29"/>
    </location>
</feature>
<evidence type="ECO:0000256" key="1">
    <source>
        <dbReference type="SAM" id="MobiDB-lite"/>
    </source>
</evidence>
<evidence type="ECO:0000313" key="2">
    <source>
        <dbReference type="EMBL" id="KAH7317123.1"/>
    </source>
</evidence>
<dbReference type="EMBL" id="JAGPNK010000008">
    <property type="protein sequence ID" value="KAH7317123.1"/>
    <property type="molecule type" value="Genomic_DNA"/>
</dbReference>
<comment type="caution">
    <text evidence="2">The sequence shown here is derived from an EMBL/GenBank/DDBJ whole genome shotgun (WGS) entry which is preliminary data.</text>
</comment>
<accession>A0A8K0SQQ4</accession>
<organism evidence="2 3">
    <name type="scientific">Stachybotrys elegans</name>
    <dbReference type="NCBI Taxonomy" id="80388"/>
    <lineage>
        <taxon>Eukaryota</taxon>
        <taxon>Fungi</taxon>
        <taxon>Dikarya</taxon>
        <taxon>Ascomycota</taxon>
        <taxon>Pezizomycotina</taxon>
        <taxon>Sordariomycetes</taxon>
        <taxon>Hypocreomycetidae</taxon>
        <taxon>Hypocreales</taxon>
        <taxon>Stachybotryaceae</taxon>
        <taxon>Stachybotrys</taxon>
    </lineage>
</organism>
<reference evidence="2" key="1">
    <citation type="journal article" date="2021" name="Nat. Commun.">
        <title>Genetic determinants of endophytism in the Arabidopsis root mycobiome.</title>
        <authorList>
            <person name="Mesny F."/>
            <person name="Miyauchi S."/>
            <person name="Thiergart T."/>
            <person name="Pickel B."/>
            <person name="Atanasova L."/>
            <person name="Karlsson M."/>
            <person name="Huettel B."/>
            <person name="Barry K.W."/>
            <person name="Haridas S."/>
            <person name="Chen C."/>
            <person name="Bauer D."/>
            <person name="Andreopoulos W."/>
            <person name="Pangilinan J."/>
            <person name="LaButti K."/>
            <person name="Riley R."/>
            <person name="Lipzen A."/>
            <person name="Clum A."/>
            <person name="Drula E."/>
            <person name="Henrissat B."/>
            <person name="Kohler A."/>
            <person name="Grigoriev I.V."/>
            <person name="Martin F.M."/>
            <person name="Hacquard S."/>
        </authorList>
    </citation>
    <scope>NUCLEOTIDE SEQUENCE</scope>
    <source>
        <strain evidence="2">MPI-CAGE-CH-0235</strain>
    </source>
</reference>
<sequence>MSPSRPRMKPQYLRKERRRVAQRDYRNRRENTLQAANARAKKLQAALDQSMKCFGAFHDYVVKRPGDHLPPDVISRLAATSMEMASIVRQAYCSDVDEIGDLPKGDDFDSLPLKEKELIDNNFSYQSKPAPDNTSHLSIINAVKPCASNPRGEALLMRRLLDAYVQRAVDIFQHCMPNGHMQSSIPRSMELYKVSDGSRDAYISSSARSYYQSAWKDINYSKAIQKCLPRLFRIVEGNTNVIAPRSAPPYIQKLQFAKTRTVVDTNDANLKGEWLEASDVVEYLAERGIYLRRDGQDVLELTVSPNPPSGFANAQNALQGHLETHQTAGASTTSSNILRSADGQGVLPLSQDISMAEILKNLEGKDDFQLGMFDFNSSPEQSAALVDSFSNDEHCEHEHIHAGALKLQVNLDTLFRVLSDHAICLGPSPGIRRVAVDLAIRQAVLPASPTMVSC</sequence>
<feature type="region of interest" description="Disordered" evidence="1">
    <location>
        <begin position="1"/>
        <end position="29"/>
    </location>
</feature>
<keyword evidence="3" id="KW-1185">Reference proteome</keyword>
<gene>
    <name evidence="2" type="ORF">B0I35DRAFT_267578</name>
</gene>
<proteinExistence type="predicted"/>